<dbReference type="Proteomes" id="UP000235145">
    <property type="component" value="Unassembled WGS sequence"/>
</dbReference>
<dbReference type="PROSITE" id="PS50222">
    <property type="entry name" value="EF_HAND_2"/>
    <property type="match status" value="1"/>
</dbReference>
<comment type="caution">
    <text evidence="4">The sequence shown here is derived from an EMBL/GenBank/DDBJ whole genome shotgun (WGS) entry which is preliminary data.</text>
</comment>
<comment type="similarity">
    <text evidence="1">Belongs to the UDP-glycosyltransferase family.</text>
</comment>
<dbReference type="InterPro" id="IPR018247">
    <property type="entry name" value="EF_Hand_1_Ca_BS"/>
</dbReference>
<dbReference type="InterPro" id="IPR002213">
    <property type="entry name" value="UDP_glucos_trans"/>
</dbReference>
<dbReference type="GO" id="GO:0080044">
    <property type="term" value="F:quercetin 7-O-glucosyltransferase activity"/>
    <property type="evidence" value="ECO:0000318"/>
    <property type="project" value="GO_Central"/>
</dbReference>
<dbReference type="CDD" id="cd03784">
    <property type="entry name" value="GT1_Gtf-like"/>
    <property type="match status" value="1"/>
</dbReference>
<dbReference type="PANTHER" id="PTHR11926">
    <property type="entry name" value="GLUCOSYL/GLUCURONOSYL TRANSFERASES"/>
    <property type="match status" value="1"/>
</dbReference>
<dbReference type="Pfam" id="PF00201">
    <property type="entry name" value="UDPGT"/>
    <property type="match status" value="1"/>
</dbReference>
<dbReference type="GO" id="GO:0005509">
    <property type="term" value="F:calcium ion binding"/>
    <property type="evidence" value="ECO:0007669"/>
    <property type="project" value="InterPro"/>
</dbReference>
<dbReference type="Gene3D" id="3.40.50.2000">
    <property type="entry name" value="Glycogen Phosphorylase B"/>
    <property type="match status" value="2"/>
</dbReference>
<evidence type="ECO:0000313" key="5">
    <source>
        <dbReference type="Proteomes" id="UP000235145"/>
    </source>
</evidence>
<feature type="domain" description="EF-hand" evidence="3">
    <location>
        <begin position="401"/>
        <end position="425"/>
    </location>
</feature>
<dbReference type="SUPFAM" id="SSF53756">
    <property type="entry name" value="UDP-Glycosyltransferase/glycogen phosphorylase"/>
    <property type="match status" value="1"/>
</dbReference>
<keyword evidence="5" id="KW-1185">Reference proteome</keyword>
<dbReference type="OrthoDB" id="5835829at2759"/>
<gene>
    <name evidence="4" type="ORF">LSAT_V11C400222700</name>
</gene>
<evidence type="ECO:0000313" key="4">
    <source>
        <dbReference type="EMBL" id="KAJ0212590.1"/>
    </source>
</evidence>
<sequence>MCTDKKKIEMRKPHAILVPYPAQGHVIPMMELMQRLVKHGVKVTFVNTNFTHKLVTDAFSEDEKLNDLASLVSLPDGLETGEDRNDFGKLPDAIFRVMPEKLEEMIKELNAKGDDFEKVTCIVADICMGWVFEVAEKMKIRKAAFWPAAAISLASLFCIPKLLEDGIIDNKGTPMKKQMVQLSPTMPAISSLEFTWLGIGDLKTQEILFNLMVKANEFVTLADFTICNSTYELEKGTFTSYPEILPVGPLLASHRVANQIGHFWKEDSTCLAWLDQQPARSVIYVAFGSFTLFDRTQFDELAHGLEMTNMPFLWVVRSDMVKDMKNDGYDDGIKSRGRIVGWAPQQKVLSHPSVGCFVSHCGWNSVLEGVSSGLPFMCWPYFSDQFANRMYISDVWKTGLVFDKDESGIVSREEIKNKIELLLGNDEFKVRAIDLKEKVAVAVSKGGHSDKNFSNFIDWIQEKGT</sequence>
<dbReference type="GO" id="GO:0005737">
    <property type="term" value="C:cytoplasm"/>
    <property type="evidence" value="ECO:0000318"/>
    <property type="project" value="GO_Central"/>
</dbReference>
<proteinExistence type="inferred from homology"/>
<evidence type="ECO:0000259" key="3">
    <source>
        <dbReference type="PROSITE" id="PS50222"/>
    </source>
</evidence>
<evidence type="ECO:0000256" key="2">
    <source>
        <dbReference type="ARBA" id="ARBA00022679"/>
    </source>
</evidence>
<dbReference type="PANTHER" id="PTHR11926:SF1412">
    <property type="entry name" value="UDP-GLYCOSYLTRANSFERASE 83A1-LIKE"/>
    <property type="match status" value="1"/>
</dbReference>
<protein>
    <recommendedName>
        <fullName evidence="3">EF-hand domain-containing protein</fullName>
    </recommendedName>
</protein>
<accession>A0A9R1XFD7</accession>
<dbReference type="InterPro" id="IPR002048">
    <property type="entry name" value="EF_hand_dom"/>
</dbReference>
<keyword evidence="2" id="KW-0808">Transferase</keyword>
<dbReference type="AlphaFoldDB" id="A0A9R1XFD7"/>
<dbReference type="EMBL" id="NBSK02000004">
    <property type="protein sequence ID" value="KAJ0212590.1"/>
    <property type="molecule type" value="Genomic_DNA"/>
</dbReference>
<evidence type="ECO:0000256" key="1">
    <source>
        <dbReference type="ARBA" id="ARBA00009995"/>
    </source>
</evidence>
<name>A0A9R1XFD7_LACSA</name>
<reference evidence="4 5" key="1">
    <citation type="journal article" date="2017" name="Nat. Commun.">
        <title>Genome assembly with in vitro proximity ligation data and whole-genome triplication in lettuce.</title>
        <authorList>
            <person name="Reyes-Chin-Wo S."/>
            <person name="Wang Z."/>
            <person name="Yang X."/>
            <person name="Kozik A."/>
            <person name="Arikit S."/>
            <person name="Song C."/>
            <person name="Xia L."/>
            <person name="Froenicke L."/>
            <person name="Lavelle D.O."/>
            <person name="Truco M.J."/>
            <person name="Xia R."/>
            <person name="Zhu S."/>
            <person name="Xu C."/>
            <person name="Xu H."/>
            <person name="Xu X."/>
            <person name="Cox K."/>
            <person name="Korf I."/>
            <person name="Meyers B.C."/>
            <person name="Michelmore R.W."/>
        </authorList>
    </citation>
    <scope>NUCLEOTIDE SEQUENCE [LARGE SCALE GENOMIC DNA]</scope>
    <source>
        <strain evidence="5">cv. Salinas</strain>
        <tissue evidence="4">Seedlings</tissue>
    </source>
</reference>
<dbReference type="GO" id="GO:0080043">
    <property type="term" value="F:quercetin 3-O-glucosyltransferase activity"/>
    <property type="evidence" value="ECO:0000318"/>
    <property type="project" value="GO_Central"/>
</dbReference>
<dbReference type="PROSITE" id="PS00018">
    <property type="entry name" value="EF_HAND_1"/>
    <property type="match status" value="1"/>
</dbReference>
<dbReference type="FunFam" id="3.40.50.2000:FF:000061">
    <property type="entry name" value="UDP-glycosyltransferase 83A1"/>
    <property type="match status" value="1"/>
</dbReference>
<organism evidence="4 5">
    <name type="scientific">Lactuca sativa</name>
    <name type="common">Garden lettuce</name>
    <dbReference type="NCBI Taxonomy" id="4236"/>
    <lineage>
        <taxon>Eukaryota</taxon>
        <taxon>Viridiplantae</taxon>
        <taxon>Streptophyta</taxon>
        <taxon>Embryophyta</taxon>
        <taxon>Tracheophyta</taxon>
        <taxon>Spermatophyta</taxon>
        <taxon>Magnoliopsida</taxon>
        <taxon>eudicotyledons</taxon>
        <taxon>Gunneridae</taxon>
        <taxon>Pentapetalae</taxon>
        <taxon>asterids</taxon>
        <taxon>campanulids</taxon>
        <taxon>Asterales</taxon>
        <taxon>Asteraceae</taxon>
        <taxon>Cichorioideae</taxon>
        <taxon>Cichorieae</taxon>
        <taxon>Lactucinae</taxon>
        <taxon>Lactuca</taxon>
    </lineage>
</organism>
<dbReference type="FunFam" id="3.40.50.2000:FF:000108">
    <property type="entry name" value="UDP-glycosyltransferase 83A1"/>
    <property type="match status" value="1"/>
</dbReference>